<dbReference type="Pfam" id="PF12762">
    <property type="entry name" value="DDE_Tnp_IS1595"/>
    <property type="match status" value="1"/>
</dbReference>
<accession>A0ABD1J0I6</accession>
<dbReference type="AlphaFoldDB" id="A0ABD1J0I6"/>
<sequence length="314" mass="37338">MPLATQLLHLLIREPMKRTTKRLIIWLQKNKLLPTRIGCRICQRDMKMARRRISDGFQCHRGRKSTSTLRRGSLFEKSKISLSSWMSFIYRFSQGLRLRQVDMMQDGIARSSRTLSKMAVTLRQICKRAMKDYTRRHGQLVGDPGEFAVIDESCFRHKHKYHRGRASNTWRRRKWVFGILGIRNEQRRPILRLVRRRGREHLIPVVVKHVRPGTTLISDEWRAYRGVLAALGYTHFTVNHSQWFVDPRSGAHTQHLERAWLKYKSAIWRLRGNRTQKILKQHLSLIEWTHWLGSRHHNGPLGRLLKDIRHQYPV</sequence>
<dbReference type="SMART" id="SM01126">
    <property type="entry name" value="DDE_Tnp_IS1595"/>
    <property type="match status" value="1"/>
</dbReference>
<dbReference type="EMBL" id="JBHFQA010000021">
    <property type="protein sequence ID" value="KAL2080711.1"/>
    <property type="molecule type" value="Genomic_DNA"/>
</dbReference>
<evidence type="ECO:0000313" key="3">
    <source>
        <dbReference type="Proteomes" id="UP001591681"/>
    </source>
</evidence>
<evidence type="ECO:0000259" key="1">
    <source>
        <dbReference type="SMART" id="SM01126"/>
    </source>
</evidence>
<proteinExistence type="predicted"/>
<name>A0ABD1J0I6_9TELE</name>
<feature type="domain" description="ISXO2-like transposase" evidence="1">
    <location>
        <begin position="139"/>
        <end position="291"/>
    </location>
</feature>
<dbReference type="InterPro" id="IPR024445">
    <property type="entry name" value="Tnp_ISXO2-like"/>
</dbReference>
<protein>
    <recommendedName>
        <fullName evidence="1">ISXO2-like transposase domain-containing protein</fullName>
    </recommendedName>
</protein>
<organism evidence="2 3">
    <name type="scientific">Coilia grayii</name>
    <name type="common">Gray's grenadier anchovy</name>
    <dbReference type="NCBI Taxonomy" id="363190"/>
    <lineage>
        <taxon>Eukaryota</taxon>
        <taxon>Metazoa</taxon>
        <taxon>Chordata</taxon>
        <taxon>Craniata</taxon>
        <taxon>Vertebrata</taxon>
        <taxon>Euteleostomi</taxon>
        <taxon>Actinopterygii</taxon>
        <taxon>Neopterygii</taxon>
        <taxon>Teleostei</taxon>
        <taxon>Clupei</taxon>
        <taxon>Clupeiformes</taxon>
        <taxon>Clupeoidei</taxon>
        <taxon>Engraulidae</taxon>
        <taxon>Coilinae</taxon>
        <taxon>Coilia</taxon>
    </lineage>
</organism>
<dbReference type="Proteomes" id="UP001591681">
    <property type="component" value="Unassembled WGS sequence"/>
</dbReference>
<gene>
    <name evidence="2" type="ORF">ACEWY4_024504</name>
</gene>
<dbReference type="PANTHER" id="PTHR47163">
    <property type="entry name" value="DDE_TNP_IS1595 DOMAIN-CONTAINING PROTEIN"/>
    <property type="match status" value="1"/>
</dbReference>
<dbReference type="NCBIfam" id="NF033547">
    <property type="entry name" value="transpos_IS1595"/>
    <property type="match status" value="1"/>
</dbReference>
<comment type="caution">
    <text evidence="2">The sequence shown here is derived from an EMBL/GenBank/DDBJ whole genome shotgun (WGS) entry which is preliminary data.</text>
</comment>
<reference evidence="2 3" key="1">
    <citation type="submission" date="2024-09" db="EMBL/GenBank/DDBJ databases">
        <title>A chromosome-level genome assembly of Gray's grenadier anchovy, Coilia grayii.</title>
        <authorList>
            <person name="Fu Z."/>
        </authorList>
    </citation>
    <scope>NUCLEOTIDE SEQUENCE [LARGE SCALE GENOMIC DNA]</scope>
    <source>
        <strain evidence="2">G4</strain>
        <tissue evidence="2">Muscle</tissue>
    </source>
</reference>
<evidence type="ECO:0000313" key="2">
    <source>
        <dbReference type="EMBL" id="KAL2080711.1"/>
    </source>
</evidence>
<dbReference type="PANTHER" id="PTHR47163:SF2">
    <property type="entry name" value="SI:DKEY-17M8.2"/>
    <property type="match status" value="1"/>
</dbReference>
<keyword evidence="3" id="KW-1185">Reference proteome</keyword>
<dbReference type="InterPro" id="IPR053164">
    <property type="entry name" value="IS1016-like_transposase"/>
</dbReference>